<name>A0AAW1MEE8_POPJA</name>
<organism evidence="2 3">
    <name type="scientific">Popillia japonica</name>
    <name type="common">Japanese beetle</name>
    <dbReference type="NCBI Taxonomy" id="7064"/>
    <lineage>
        <taxon>Eukaryota</taxon>
        <taxon>Metazoa</taxon>
        <taxon>Ecdysozoa</taxon>
        <taxon>Arthropoda</taxon>
        <taxon>Hexapoda</taxon>
        <taxon>Insecta</taxon>
        <taxon>Pterygota</taxon>
        <taxon>Neoptera</taxon>
        <taxon>Endopterygota</taxon>
        <taxon>Coleoptera</taxon>
        <taxon>Polyphaga</taxon>
        <taxon>Scarabaeiformia</taxon>
        <taxon>Scarabaeidae</taxon>
        <taxon>Rutelinae</taxon>
        <taxon>Popillia</taxon>
    </lineage>
</organism>
<evidence type="ECO:0000313" key="2">
    <source>
        <dbReference type="EMBL" id="KAK9745183.1"/>
    </source>
</evidence>
<feature type="region of interest" description="Disordered" evidence="1">
    <location>
        <begin position="1"/>
        <end position="46"/>
    </location>
</feature>
<dbReference type="Proteomes" id="UP001458880">
    <property type="component" value="Unassembled WGS sequence"/>
</dbReference>
<feature type="compositionally biased region" description="Polar residues" evidence="1">
    <location>
        <begin position="18"/>
        <end position="34"/>
    </location>
</feature>
<keyword evidence="3" id="KW-1185">Reference proteome</keyword>
<dbReference type="EMBL" id="JASPKY010000051">
    <property type="protein sequence ID" value="KAK9745183.1"/>
    <property type="molecule type" value="Genomic_DNA"/>
</dbReference>
<proteinExistence type="predicted"/>
<evidence type="ECO:0000313" key="3">
    <source>
        <dbReference type="Proteomes" id="UP001458880"/>
    </source>
</evidence>
<accession>A0AAW1MEE8</accession>
<evidence type="ECO:0000256" key="1">
    <source>
        <dbReference type="SAM" id="MobiDB-lite"/>
    </source>
</evidence>
<sequence length="291" mass="33288">MPRKKRNRRNKRKVYKHQYQQHAEIPSNTSTKPSISEACETPKKDQNESFVTLPNKWVLTANVVTPILTPTTPVSQKSCGITLMKSRNGSLPRMLSSAIKNKSKESNFAKLLDEMDDASVFDTFLNNITPKCSRNFRNRSPFKDKYINNLNQHISDINVNSTRLQTPKTRSNSSMSKLRSPGLDKIPIMVDVATQTVYYDNSHEKQNVVCDDSDIYLQSCINIFETPKISQLEKLEQVFKEDATFWGRSILQANLSKNDEAEMRKCDNLGRKSKNTDNSKYLQNLNESAII</sequence>
<protein>
    <submittedName>
        <fullName evidence="2">Uncharacterized protein</fullName>
    </submittedName>
</protein>
<feature type="compositionally biased region" description="Basic residues" evidence="1">
    <location>
        <begin position="1"/>
        <end position="16"/>
    </location>
</feature>
<dbReference type="AlphaFoldDB" id="A0AAW1MEE8"/>
<reference evidence="2 3" key="1">
    <citation type="journal article" date="2024" name="BMC Genomics">
        <title>De novo assembly and annotation of Popillia japonica's genome with initial clues to its potential as an invasive pest.</title>
        <authorList>
            <person name="Cucini C."/>
            <person name="Boschi S."/>
            <person name="Funari R."/>
            <person name="Cardaioli E."/>
            <person name="Iannotti N."/>
            <person name="Marturano G."/>
            <person name="Paoli F."/>
            <person name="Bruttini M."/>
            <person name="Carapelli A."/>
            <person name="Frati F."/>
            <person name="Nardi F."/>
        </authorList>
    </citation>
    <scope>NUCLEOTIDE SEQUENCE [LARGE SCALE GENOMIC DNA]</scope>
    <source>
        <strain evidence="2">DMR45628</strain>
    </source>
</reference>
<comment type="caution">
    <text evidence="2">The sequence shown here is derived from an EMBL/GenBank/DDBJ whole genome shotgun (WGS) entry which is preliminary data.</text>
</comment>
<gene>
    <name evidence="2" type="ORF">QE152_g7189</name>
</gene>